<proteinExistence type="predicted"/>
<gene>
    <name evidence="2" type="ORF">SDC9_94844</name>
</gene>
<sequence length="133" mass="15422">MFVLFREHVAAVMVAHRHDQSDPQHIAEESRATLRDERQRNTGDRQQPDRHANIFQYVEQDHHDDTCRHVGIKFIFRVKTDADHLVNQQKIDKNEKTTADETEILADSGKDHIGDAHRHVDFGNAEAFAEQFA</sequence>
<reference evidence="2" key="1">
    <citation type="submission" date="2019-08" db="EMBL/GenBank/DDBJ databases">
        <authorList>
            <person name="Kucharzyk K."/>
            <person name="Murdoch R.W."/>
            <person name="Higgins S."/>
            <person name="Loffler F."/>
        </authorList>
    </citation>
    <scope>NUCLEOTIDE SEQUENCE</scope>
</reference>
<dbReference type="EMBL" id="VSSQ01011962">
    <property type="protein sequence ID" value="MPM48122.1"/>
    <property type="molecule type" value="Genomic_DNA"/>
</dbReference>
<feature type="region of interest" description="Disordered" evidence="1">
    <location>
        <begin position="31"/>
        <end position="51"/>
    </location>
</feature>
<protein>
    <submittedName>
        <fullName evidence="2">Uncharacterized protein</fullName>
    </submittedName>
</protein>
<name>A0A645A4W4_9ZZZZ</name>
<accession>A0A645A4W4</accession>
<evidence type="ECO:0000313" key="2">
    <source>
        <dbReference type="EMBL" id="MPM48122.1"/>
    </source>
</evidence>
<comment type="caution">
    <text evidence="2">The sequence shown here is derived from an EMBL/GenBank/DDBJ whole genome shotgun (WGS) entry which is preliminary data.</text>
</comment>
<organism evidence="2">
    <name type="scientific">bioreactor metagenome</name>
    <dbReference type="NCBI Taxonomy" id="1076179"/>
    <lineage>
        <taxon>unclassified sequences</taxon>
        <taxon>metagenomes</taxon>
        <taxon>ecological metagenomes</taxon>
    </lineage>
</organism>
<evidence type="ECO:0000256" key="1">
    <source>
        <dbReference type="SAM" id="MobiDB-lite"/>
    </source>
</evidence>
<dbReference type="AlphaFoldDB" id="A0A645A4W4"/>